<evidence type="ECO:0000256" key="3">
    <source>
        <dbReference type="ARBA" id="ARBA00022692"/>
    </source>
</evidence>
<dbReference type="SMART" id="SM01381">
    <property type="entry name" value="7TM_GPCR_Srsx"/>
    <property type="match status" value="1"/>
</dbReference>
<evidence type="ECO:0000256" key="10">
    <source>
        <dbReference type="ARBA" id="ARBA00023224"/>
    </source>
</evidence>
<feature type="domain" description="G-protein coupled receptors family 1 profile" evidence="12">
    <location>
        <begin position="52"/>
        <end position="309"/>
    </location>
</feature>
<evidence type="ECO:0000259" key="12">
    <source>
        <dbReference type="PROSITE" id="PS50262"/>
    </source>
</evidence>
<dbReference type="PANTHER" id="PTHR45695:SF23">
    <property type="entry name" value="GALANIN-LIKE G-PROTEIN COUPLED RECEPTOR NPR-9"/>
    <property type="match status" value="1"/>
</dbReference>
<evidence type="ECO:0000256" key="6">
    <source>
        <dbReference type="ARBA" id="ARBA00023136"/>
    </source>
</evidence>
<feature type="transmembrane region" description="Helical" evidence="11">
    <location>
        <begin position="286"/>
        <end position="311"/>
    </location>
</feature>
<keyword evidence="9" id="KW-0325">Glycoprotein</keyword>
<feature type="transmembrane region" description="Helical" evidence="11">
    <location>
        <begin position="250"/>
        <end position="274"/>
    </location>
</feature>
<keyword evidence="5" id="KW-0297">G-protein coupled receptor</keyword>
<feature type="transmembrane region" description="Helical" evidence="11">
    <location>
        <begin position="199"/>
        <end position="220"/>
    </location>
</feature>
<comment type="subcellular location">
    <subcellularLocation>
        <location evidence="1">Cell membrane</location>
        <topology evidence="1">Multi-pass membrane protein</topology>
    </subcellularLocation>
</comment>
<keyword evidence="7" id="KW-1015">Disulfide bond</keyword>
<dbReference type="InterPro" id="IPR017452">
    <property type="entry name" value="GPCR_Rhodpsn_7TM"/>
</dbReference>
<dbReference type="SUPFAM" id="SSF81321">
    <property type="entry name" value="Family A G protein-coupled receptor-like"/>
    <property type="match status" value="1"/>
</dbReference>
<dbReference type="Pfam" id="PF00001">
    <property type="entry name" value="7tm_1"/>
    <property type="match status" value="1"/>
</dbReference>
<evidence type="ECO:0000313" key="13">
    <source>
        <dbReference type="EMBL" id="QVN25226.1"/>
    </source>
</evidence>
<feature type="transmembrane region" description="Helical" evidence="11">
    <location>
        <begin position="36"/>
        <end position="61"/>
    </location>
</feature>
<feature type="transmembrane region" description="Helical" evidence="11">
    <location>
        <begin position="152"/>
        <end position="174"/>
    </location>
</feature>
<evidence type="ECO:0000256" key="1">
    <source>
        <dbReference type="ARBA" id="ARBA00004651"/>
    </source>
</evidence>
<dbReference type="PROSITE" id="PS00237">
    <property type="entry name" value="G_PROTEIN_RECEP_F1_1"/>
    <property type="match status" value="1"/>
</dbReference>
<evidence type="ECO:0000256" key="8">
    <source>
        <dbReference type="ARBA" id="ARBA00023170"/>
    </source>
</evidence>
<keyword evidence="2" id="KW-1003">Cell membrane</keyword>
<accession>A0A8E6HPQ5</accession>
<evidence type="ECO:0000256" key="4">
    <source>
        <dbReference type="ARBA" id="ARBA00022989"/>
    </source>
</evidence>
<feature type="transmembrane region" description="Helical" evidence="11">
    <location>
        <begin position="110"/>
        <end position="131"/>
    </location>
</feature>
<evidence type="ECO:0000256" key="7">
    <source>
        <dbReference type="ARBA" id="ARBA00023157"/>
    </source>
</evidence>
<organism evidence="13">
    <name type="scientific">Asterias rubens</name>
    <name type="common">Common European starfish</name>
    <name type="synonym">Asterias vulgaris</name>
    <dbReference type="NCBI Taxonomy" id="7604"/>
    <lineage>
        <taxon>Eukaryota</taxon>
        <taxon>Metazoa</taxon>
        <taxon>Echinodermata</taxon>
        <taxon>Eleutherozoa</taxon>
        <taxon>Asterozoa</taxon>
        <taxon>Asteroidea</taxon>
        <taxon>Forcipulatacea</taxon>
        <taxon>Forcipulatida</taxon>
        <taxon>Asteriidae</taxon>
        <taxon>Asterias</taxon>
    </lineage>
</organism>
<dbReference type="InterPro" id="IPR000276">
    <property type="entry name" value="GPCR_Rhodpsn"/>
</dbReference>
<dbReference type="AlphaFoldDB" id="A0A8E6HPQ5"/>
<evidence type="ECO:0000256" key="9">
    <source>
        <dbReference type="ARBA" id="ARBA00023180"/>
    </source>
</evidence>
<name>A0A8E6HPQ5_ASTRU</name>
<dbReference type="OrthoDB" id="2132067at2759"/>
<feature type="transmembrane region" description="Helical" evidence="11">
    <location>
        <begin position="82"/>
        <end position="104"/>
    </location>
</feature>
<dbReference type="GO" id="GO:0005886">
    <property type="term" value="C:plasma membrane"/>
    <property type="evidence" value="ECO:0007669"/>
    <property type="project" value="UniProtKB-SubCell"/>
</dbReference>
<keyword evidence="3 11" id="KW-0812">Transmembrane</keyword>
<keyword evidence="6 11" id="KW-0472">Membrane</keyword>
<protein>
    <submittedName>
        <fullName evidence="13">Kisspeptin-type receptor 9</fullName>
    </submittedName>
</protein>
<dbReference type="GO" id="GO:0004930">
    <property type="term" value="F:G protein-coupled receptor activity"/>
    <property type="evidence" value="ECO:0007669"/>
    <property type="project" value="UniProtKB-KW"/>
</dbReference>
<evidence type="ECO:0000256" key="11">
    <source>
        <dbReference type="SAM" id="Phobius"/>
    </source>
</evidence>
<dbReference type="PANTHER" id="PTHR45695">
    <property type="entry name" value="LEUCOKININ RECEPTOR-RELATED"/>
    <property type="match status" value="1"/>
</dbReference>
<sequence>MEYPDVSYSYSYSSFYYSSNSNFTNGFEGETGVHAILVPIIFGIITVVGLIGNGCVVIVIARNRCMRTVTNFFIMNNAITDMVFVVICAPVTASQFILTDWIFGDFICKLVVFMQYVSVQASCSTIMAMTIDRYMVILHPMRSLHARTIRRTTCINIVIWLTSFLLHVPVAIYYEQVSEPNNGYFCGTNFVNITASKIYHFYAVIVLYVFPFLVMTFCYLRILRKVWSKYLIVTSSTQTQRKRRWKITRMTLLVVILFGICWGPIHAVHLVALFKTATSATEIDWSYYNFSIFCLCISYSNSAINPFVYAFSGRSYRSLLLSCLKRKPGKNPVSRMCSSRTKAGSAQYSLEMNNLIRTNGQNGRSPKTRYTNQYIGGGRHIVRAVPE</sequence>
<proteinExistence type="evidence at transcript level"/>
<dbReference type="EMBL" id="MT358427">
    <property type="protein sequence ID" value="QVN25226.1"/>
    <property type="molecule type" value="mRNA"/>
</dbReference>
<reference evidence="13" key="1">
    <citation type="submission" date="2020-04" db="EMBL/GenBank/DDBJ databases">
        <title>Identification of kisspeptin-type receptor sequences in the starfish Asterias rubens.</title>
        <authorList>
            <person name="Semmens D.C."/>
            <person name="Elphick M.R."/>
        </authorList>
    </citation>
    <scope>NUCLEOTIDE SEQUENCE</scope>
</reference>
<keyword evidence="4 11" id="KW-1133">Transmembrane helix</keyword>
<evidence type="ECO:0000256" key="5">
    <source>
        <dbReference type="ARBA" id="ARBA00023040"/>
    </source>
</evidence>
<evidence type="ECO:0000256" key="2">
    <source>
        <dbReference type="ARBA" id="ARBA00022475"/>
    </source>
</evidence>
<keyword evidence="10" id="KW-0807">Transducer</keyword>
<keyword evidence="8 13" id="KW-0675">Receptor</keyword>
<dbReference type="PROSITE" id="PS50262">
    <property type="entry name" value="G_PROTEIN_RECEP_F1_2"/>
    <property type="match status" value="1"/>
</dbReference>